<dbReference type="GO" id="GO:0016020">
    <property type="term" value="C:membrane"/>
    <property type="evidence" value="ECO:0007669"/>
    <property type="project" value="UniProtKB-SubCell"/>
</dbReference>
<keyword evidence="10" id="KW-1185">Reference proteome</keyword>
<dbReference type="InterPro" id="IPR049326">
    <property type="entry name" value="Rhodopsin_dom_fungi"/>
</dbReference>
<dbReference type="AlphaFoldDB" id="A0A5N6U4S1"/>
<dbReference type="Pfam" id="PF20684">
    <property type="entry name" value="Fung_rhodopsin"/>
    <property type="match status" value="1"/>
</dbReference>
<keyword evidence="3 7" id="KW-1133">Transmembrane helix</keyword>
<comment type="similarity">
    <text evidence="5">Belongs to the SAT4 family.</text>
</comment>
<feature type="transmembrane region" description="Helical" evidence="7">
    <location>
        <begin position="12"/>
        <end position="35"/>
    </location>
</feature>
<feature type="transmembrane region" description="Helical" evidence="7">
    <location>
        <begin position="177"/>
        <end position="195"/>
    </location>
</feature>
<dbReference type="Proteomes" id="UP000325780">
    <property type="component" value="Unassembled WGS sequence"/>
</dbReference>
<evidence type="ECO:0000256" key="7">
    <source>
        <dbReference type="SAM" id="Phobius"/>
    </source>
</evidence>
<protein>
    <recommendedName>
        <fullName evidence="8">Rhodopsin domain-containing protein</fullName>
    </recommendedName>
</protein>
<reference evidence="9 10" key="1">
    <citation type="submission" date="2019-04" db="EMBL/GenBank/DDBJ databases">
        <title>Friends and foes A comparative genomics study of 23 Aspergillus species from section Flavi.</title>
        <authorList>
            <consortium name="DOE Joint Genome Institute"/>
            <person name="Kjaerbolling I."/>
            <person name="Vesth T."/>
            <person name="Frisvad J.C."/>
            <person name="Nybo J.L."/>
            <person name="Theobald S."/>
            <person name="Kildgaard S."/>
            <person name="Isbrandt T."/>
            <person name="Kuo A."/>
            <person name="Sato A."/>
            <person name="Lyhne E.K."/>
            <person name="Kogle M.E."/>
            <person name="Wiebenga A."/>
            <person name="Kun R.S."/>
            <person name="Lubbers R.J."/>
            <person name="Makela M.R."/>
            <person name="Barry K."/>
            <person name="Chovatia M."/>
            <person name="Clum A."/>
            <person name="Daum C."/>
            <person name="Haridas S."/>
            <person name="He G."/>
            <person name="LaButti K."/>
            <person name="Lipzen A."/>
            <person name="Mondo S."/>
            <person name="Riley R."/>
            <person name="Salamov A."/>
            <person name="Simmons B.A."/>
            <person name="Magnuson J.K."/>
            <person name="Henrissat B."/>
            <person name="Mortensen U.H."/>
            <person name="Larsen T.O."/>
            <person name="Devries R.P."/>
            <person name="Grigoriev I.V."/>
            <person name="Machida M."/>
            <person name="Baker S.E."/>
            <person name="Andersen M.R."/>
        </authorList>
    </citation>
    <scope>NUCLEOTIDE SEQUENCE [LARGE SCALE GENOMIC DNA]</scope>
    <source>
        <strain evidence="9 10">IBT 18842</strain>
    </source>
</reference>
<feature type="transmembrane region" description="Helical" evidence="7">
    <location>
        <begin position="125"/>
        <end position="146"/>
    </location>
</feature>
<evidence type="ECO:0000256" key="4">
    <source>
        <dbReference type="ARBA" id="ARBA00023136"/>
    </source>
</evidence>
<name>A0A5N6U4S1_ASPAV</name>
<evidence type="ECO:0000256" key="5">
    <source>
        <dbReference type="ARBA" id="ARBA00038359"/>
    </source>
</evidence>
<evidence type="ECO:0000256" key="3">
    <source>
        <dbReference type="ARBA" id="ARBA00022989"/>
    </source>
</evidence>
<evidence type="ECO:0000313" key="10">
    <source>
        <dbReference type="Proteomes" id="UP000325780"/>
    </source>
</evidence>
<comment type="subcellular location">
    <subcellularLocation>
        <location evidence="1">Membrane</location>
        <topology evidence="1">Multi-pass membrane protein</topology>
    </subcellularLocation>
</comment>
<accession>A0A5N6U4S1</accession>
<sequence>MDNGNDSDSRTATAIVGYTVPMTVLVLSTVLRIYAKLSQDRVQADDFYIVFATVLAIAYSIVVLASLRNGFGKHTSSLSLRDREAFLKAEYISSNLYNVSLAATKLGILALYYRIFPIRWFSRTVIACGVFICLWIVTIEVFMALLCRPIQAFWDVAVEGHCFNSTSLTYYVNASNMITDLVLFALPIPVILGVRTTNNKKVALVAVFSIGFITCGISAARLGEVVAIGSSDITWEGVPLGILSAFESLGGVLCANLPIIYRLFRTVVQKISSSVSGTKTTHVQYGHGSIHQAKAHTRTRGQSEVEGERWIRLPNGNSSGENHTSSDGLIQNKNNTTDPETLEMGTMHNSVPRDQPDK</sequence>
<gene>
    <name evidence="9" type="ORF">BDV25DRAFT_22028</name>
</gene>
<feature type="compositionally biased region" description="Basic and acidic residues" evidence="6">
    <location>
        <begin position="301"/>
        <end position="311"/>
    </location>
</feature>
<dbReference type="EMBL" id="ML742037">
    <property type="protein sequence ID" value="KAE8153635.1"/>
    <property type="molecule type" value="Genomic_DNA"/>
</dbReference>
<keyword evidence="4 7" id="KW-0472">Membrane</keyword>
<evidence type="ECO:0000256" key="1">
    <source>
        <dbReference type="ARBA" id="ARBA00004141"/>
    </source>
</evidence>
<feature type="transmembrane region" description="Helical" evidence="7">
    <location>
        <begin position="96"/>
        <end position="113"/>
    </location>
</feature>
<evidence type="ECO:0000313" key="9">
    <source>
        <dbReference type="EMBL" id="KAE8153635.1"/>
    </source>
</evidence>
<feature type="transmembrane region" description="Helical" evidence="7">
    <location>
        <begin position="240"/>
        <end position="264"/>
    </location>
</feature>
<feature type="compositionally biased region" description="Polar residues" evidence="6">
    <location>
        <begin position="315"/>
        <end position="339"/>
    </location>
</feature>
<evidence type="ECO:0000256" key="2">
    <source>
        <dbReference type="ARBA" id="ARBA00022692"/>
    </source>
</evidence>
<feature type="transmembrane region" description="Helical" evidence="7">
    <location>
        <begin position="202"/>
        <end position="220"/>
    </location>
</feature>
<feature type="domain" description="Rhodopsin" evidence="8">
    <location>
        <begin position="31"/>
        <end position="265"/>
    </location>
</feature>
<dbReference type="PANTHER" id="PTHR33048:SF8">
    <property type="entry name" value="INTEGRAL MEMBRANE PROTEIN-RELATED"/>
    <property type="match status" value="1"/>
</dbReference>
<keyword evidence="2 7" id="KW-0812">Transmembrane</keyword>
<feature type="region of interest" description="Disordered" evidence="6">
    <location>
        <begin position="288"/>
        <end position="358"/>
    </location>
</feature>
<dbReference type="OrthoDB" id="3529975at2759"/>
<proteinExistence type="inferred from homology"/>
<dbReference type="PANTHER" id="PTHR33048">
    <property type="entry name" value="PTH11-LIKE INTEGRAL MEMBRANE PROTEIN (AFU_ORTHOLOGUE AFUA_5G11245)"/>
    <property type="match status" value="1"/>
</dbReference>
<evidence type="ECO:0000256" key="6">
    <source>
        <dbReference type="SAM" id="MobiDB-lite"/>
    </source>
</evidence>
<dbReference type="InterPro" id="IPR052337">
    <property type="entry name" value="SAT4-like"/>
</dbReference>
<organism evidence="9 10">
    <name type="scientific">Aspergillus avenaceus</name>
    <dbReference type="NCBI Taxonomy" id="36643"/>
    <lineage>
        <taxon>Eukaryota</taxon>
        <taxon>Fungi</taxon>
        <taxon>Dikarya</taxon>
        <taxon>Ascomycota</taxon>
        <taxon>Pezizomycotina</taxon>
        <taxon>Eurotiomycetes</taxon>
        <taxon>Eurotiomycetidae</taxon>
        <taxon>Eurotiales</taxon>
        <taxon>Aspergillaceae</taxon>
        <taxon>Aspergillus</taxon>
        <taxon>Aspergillus subgen. Circumdati</taxon>
    </lineage>
</organism>
<evidence type="ECO:0000259" key="8">
    <source>
        <dbReference type="Pfam" id="PF20684"/>
    </source>
</evidence>
<feature type="transmembrane region" description="Helical" evidence="7">
    <location>
        <begin position="47"/>
        <end position="67"/>
    </location>
</feature>